<evidence type="ECO:0000313" key="2">
    <source>
        <dbReference type="EMBL" id="GHF95019.1"/>
    </source>
</evidence>
<dbReference type="RefSeq" id="WP_189641970.1">
    <property type="nucleotide sequence ID" value="NZ_BNAL01000003.1"/>
</dbReference>
<organism evidence="2 3">
    <name type="scientific">Deinococcus piscis</name>
    <dbReference type="NCBI Taxonomy" id="394230"/>
    <lineage>
        <taxon>Bacteria</taxon>
        <taxon>Thermotogati</taxon>
        <taxon>Deinococcota</taxon>
        <taxon>Deinococci</taxon>
        <taxon>Deinococcales</taxon>
        <taxon>Deinococcaceae</taxon>
        <taxon>Deinococcus</taxon>
    </lineage>
</organism>
<keyword evidence="3" id="KW-1185">Reference proteome</keyword>
<dbReference type="PROSITE" id="PS01129">
    <property type="entry name" value="PSI_RLU"/>
    <property type="match status" value="1"/>
</dbReference>
<dbReference type="Proteomes" id="UP000632154">
    <property type="component" value="Unassembled WGS sequence"/>
</dbReference>
<dbReference type="Gene3D" id="3.30.2350.10">
    <property type="entry name" value="Pseudouridine synthase"/>
    <property type="match status" value="1"/>
</dbReference>
<dbReference type="PANTHER" id="PTHR21600:SF88">
    <property type="entry name" value="RNA PSEUDOURIDINE SYNTHASE 5"/>
    <property type="match status" value="1"/>
</dbReference>
<dbReference type="CDD" id="cd02869">
    <property type="entry name" value="PseudoU_synth_RluA_like"/>
    <property type="match status" value="1"/>
</dbReference>
<dbReference type="PANTHER" id="PTHR21600">
    <property type="entry name" value="MITOCHONDRIAL RNA PSEUDOURIDINE SYNTHASE"/>
    <property type="match status" value="1"/>
</dbReference>
<dbReference type="InterPro" id="IPR050188">
    <property type="entry name" value="RluA_PseudoU_synthase"/>
</dbReference>
<reference evidence="3" key="1">
    <citation type="journal article" date="2019" name="Int. J. Syst. Evol. Microbiol.">
        <title>The Global Catalogue of Microorganisms (GCM) 10K type strain sequencing project: providing services to taxonomists for standard genome sequencing and annotation.</title>
        <authorList>
            <consortium name="The Broad Institute Genomics Platform"/>
            <consortium name="The Broad Institute Genome Sequencing Center for Infectious Disease"/>
            <person name="Wu L."/>
            <person name="Ma J."/>
        </authorList>
    </citation>
    <scope>NUCLEOTIDE SEQUENCE [LARGE SCALE GENOMIC DNA]</scope>
    <source>
        <strain evidence="3">CGMCC 1.18439</strain>
    </source>
</reference>
<dbReference type="InterPro" id="IPR020103">
    <property type="entry name" value="PsdUridine_synth_cat_dom_sf"/>
</dbReference>
<accession>A0ABQ3JZA3</accession>
<dbReference type="InterPro" id="IPR006145">
    <property type="entry name" value="PsdUridine_synth_RsuA/RluA"/>
</dbReference>
<dbReference type="EMBL" id="BNAL01000003">
    <property type="protein sequence ID" value="GHF95019.1"/>
    <property type="molecule type" value="Genomic_DNA"/>
</dbReference>
<dbReference type="SUPFAM" id="SSF55120">
    <property type="entry name" value="Pseudouridine synthase"/>
    <property type="match status" value="1"/>
</dbReference>
<proteinExistence type="predicted"/>
<evidence type="ECO:0000313" key="3">
    <source>
        <dbReference type="Proteomes" id="UP000632154"/>
    </source>
</evidence>
<sequence length="310" mass="33885">MTLNSGYSYRERVRPQAVGLSVLDYYARFYSHSDRTTWAARLAAGEVELNGVQAVGDESLCPGDRLTWHRPPWAEEAVPLHFGLLYQDAHLLAVHKPSGLPTLPAGGFLDHTLLALLRERWPTATPLHRLGRGTSGLVLCSLTRAAGSRLTADWRGGRIAKRYRALSTGVAAQDEYDITAPIGLTEHPRLGQIYAATPQGKPSRSRARVLERRPESTLLSVDIETGRPHQIRIHLASVGLPLWGDPLYLAGGRARPDALPGDLGYWLHAERLEFQHPLTGERLSLCAPVPPELQLGFCLSSVPAPANSSG</sequence>
<name>A0ABQ3JZA3_9DEIO</name>
<dbReference type="Pfam" id="PF00849">
    <property type="entry name" value="PseudoU_synth_2"/>
    <property type="match status" value="1"/>
</dbReference>
<feature type="domain" description="Pseudouridine synthase RsuA/RluA-like" evidence="1">
    <location>
        <begin position="90"/>
        <end position="237"/>
    </location>
</feature>
<evidence type="ECO:0000259" key="1">
    <source>
        <dbReference type="Pfam" id="PF00849"/>
    </source>
</evidence>
<protein>
    <submittedName>
        <fullName evidence="2">RNA pseudouridine synthase</fullName>
    </submittedName>
</protein>
<gene>
    <name evidence="2" type="ORF">GCM10017783_03640</name>
</gene>
<comment type="caution">
    <text evidence="2">The sequence shown here is derived from an EMBL/GenBank/DDBJ whole genome shotgun (WGS) entry which is preliminary data.</text>
</comment>
<dbReference type="InterPro" id="IPR006224">
    <property type="entry name" value="PsdUridine_synth_RluA-like_CS"/>
</dbReference>